<name>A0A1F6FP23_9BACT</name>
<evidence type="ECO:0000313" key="2">
    <source>
        <dbReference type="EMBL" id="OGG87595.1"/>
    </source>
</evidence>
<dbReference type="EMBL" id="MFMW01000005">
    <property type="protein sequence ID" value="OGG87595.1"/>
    <property type="molecule type" value="Genomic_DNA"/>
</dbReference>
<sequence length="290" mass="33063">MPEKMSPKELETKVTKVIIECRRHGQKENDPEKDNRDRLLTPFGRQQATNKGKEFNPQSEVAIATGSLQKRTLETAGHMMLANEEKISADDSLEQMETKIAEELKMGTKIHTDERLDFHSTAESLAAYNEGRLLKFLIEESDKSVLRNKDSKESSYLRYAGNLAELYNKYSLMGDNFNKLASQTDKYEKFGNQLERYLATHNGAAESFIAKLLEKTKGPEARDKYVNTVGGNGYKETQGFHTEIINNGKSQTIEITYDIGDKTEKISIDRKLLEEVIEDRKGLEKKIEQK</sequence>
<reference evidence="2 3" key="1">
    <citation type="journal article" date="2016" name="Nat. Commun.">
        <title>Thousands of microbial genomes shed light on interconnected biogeochemical processes in an aquifer system.</title>
        <authorList>
            <person name="Anantharaman K."/>
            <person name="Brown C.T."/>
            <person name="Hug L.A."/>
            <person name="Sharon I."/>
            <person name="Castelle C.J."/>
            <person name="Probst A.J."/>
            <person name="Thomas B.C."/>
            <person name="Singh A."/>
            <person name="Wilkins M.J."/>
            <person name="Karaoz U."/>
            <person name="Brodie E.L."/>
            <person name="Williams K.H."/>
            <person name="Hubbard S.S."/>
            <person name="Banfield J.F."/>
        </authorList>
    </citation>
    <scope>NUCLEOTIDE SEQUENCE [LARGE SCALE GENOMIC DNA]</scope>
</reference>
<proteinExistence type="predicted"/>
<feature type="compositionally biased region" description="Basic and acidic residues" evidence="1">
    <location>
        <begin position="21"/>
        <end position="39"/>
    </location>
</feature>
<dbReference type="InterPro" id="IPR029033">
    <property type="entry name" value="His_PPase_superfam"/>
</dbReference>
<protein>
    <submittedName>
        <fullName evidence="2">Uncharacterized protein</fullName>
    </submittedName>
</protein>
<evidence type="ECO:0000313" key="3">
    <source>
        <dbReference type="Proteomes" id="UP000179136"/>
    </source>
</evidence>
<dbReference type="Proteomes" id="UP000179136">
    <property type="component" value="Unassembled WGS sequence"/>
</dbReference>
<comment type="caution">
    <text evidence="2">The sequence shown here is derived from an EMBL/GenBank/DDBJ whole genome shotgun (WGS) entry which is preliminary data.</text>
</comment>
<accession>A0A1F6FP23</accession>
<dbReference type="Pfam" id="PF00300">
    <property type="entry name" value="His_Phos_1"/>
    <property type="match status" value="1"/>
</dbReference>
<feature type="region of interest" description="Disordered" evidence="1">
    <location>
        <begin position="21"/>
        <end position="40"/>
    </location>
</feature>
<dbReference type="AlphaFoldDB" id="A0A1F6FP23"/>
<organism evidence="2 3">
    <name type="scientific">Candidatus Kuenenbacteria bacterium RIFCSPHIGHO2_02_FULL_39_13</name>
    <dbReference type="NCBI Taxonomy" id="1798561"/>
    <lineage>
        <taxon>Bacteria</taxon>
        <taxon>Candidatus Kueneniibacteriota</taxon>
    </lineage>
</organism>
<dbReference type="InterPro" id="IPR013078">
    <property type="entry name" value="His_Pase_superF_clade-1"/>
</dbReference>
<dbReference type="SUPFAM" id="SSF53254">
    <property type="entry name" value="Phosphoglycerate mutase-like"/>
    <property type="match status" value="1"/>
</dbReference>
<evidence type="ECO:0000256" key="1">
    <source>
        <dbReference type="SAM" id="MobiDB-lite"/>
    </source>
</evidence>
<gene>
    <name evidence="2" type="ORF">A3B87_00565</name>
</gene>
<dbReference type="Gene3D" id="3.40.50.1240">
    <property type="entry name" value="Phosphoglycerate mutase-like"/>
    <property type="match status" value="1"/>
</dbReference>
<dbReference type="STRING" id="1798561.A3B87_00565"/>